<keyword evidence="2" id="KW-1185">Reference proteome</keyword>
<proteinExistence type="predicted"/>
<name>A0ACC0W301_9STRA</name>
<organism evidence="1 2">
    <name type="scientific">Peronosclerospora sorghi</name>
    <dbReference type="NCBI Taxonomy" id="230839"/>
    <lineage>
        <taxon>Eukaryota</taxon>
        <taxon>Sar</taxon>
        <taxon>Stramenopiles</taxon>
        <taxon>Oomycota</taxon>
        <taxon>Peronosporomycetes</taxon>
        <taxon>Peronosporales</taxon>
        <taxon>Peronosporaceae</taxon>
        <taxon>Peronosclerospora</taxon>
    </lineage>
</organism>
<evidence type="ECO:0000313" key="1">
    <source>
        <dbReference type="EMBL" id="KAI9912096.1"/>
    </source>
</evidence>
<sequence length="110" mass="13049">MHDLLSTTPESHEVVEFVKFQYRVCCVCAKLVQLMVYFSGRRNSRFECLALRHEHSELCLRLFVLIPIPPLFWRSVKGIKLMFHHRAIQEVDVNEVLANVVESIKYRAFW</sequence>
<evidence type="ECO:0000313" key="2">
    <source>
        <dbReference type="Proteomes" id="UP001163321"/>
    </source>
</evidence>
<dbReference type="Proteomes" id="UP001163321">
    <property type="component" value="Chromosome 5"/>
</dbReference>
<protein>
    <submittedName>
        <fullName evidence="1">Uncharacterized protein</fullName>
    </submittedName>
</protein>
<accession>A0ACC0W301</accession>
<dbReference type="EMBL" id="CM047584">
    <property type="protein sequence ID" value="KAI9912096.1"/>
    <property type="molecule type" value="Genomic_DNA"/>
</dbReference>
<comment type="caution">
    <text evidence="1">The sequence shown here is derived from an EMBL/GenBank/DDBJ whole genome shotgun (WGS) entry which is preliminary data.</text>
</comment>
<reference evidence="1 2" key="1">
    <citation type="journal article" date="2022" name="bioRxiv">
        <title>The genome of the oomycete Peronosclerospora sorghi, a cosmopolitan pathogen of maize and sorghum, is inflated with dispersed pseudogenes.</title>
        <authorList>
            <person name="Fletcher K."/>
            <person name="Martin F."/>
            <person name="Isakeit T."/>
            <person name="Cavanaugh K."/>
            <person name="Magill C."/>
            <person name="Michelmore R."/>
        </authorList>
    </citation>
    <scope>NUCLEOTIDE SEQUENCE [LARGE SCALE GENOMIC DNA]</scope>
    <source>
        <strain evidence="1">P6</strain>
    </source>
</reference>
<gene>
    <name evidence="1" type="ORF">PsorP6_009465</name>
</gene>